<dbReference type="GO" id="GO:0061635">
    <property type="term" value="P:regulation of protein complex stability"/>
    <property type="evidence" value="ECO:0007669"/>
    <property type="project" value="Ensembl"/>
</dbReference>
<dbReference type="PANTHER" id="PTHR23411">
    <property type="entry name" value="TAPASIN"/>
    <property type="match status" value="1"/>
</dbReference>
<name>F6UN46_MONDO</name>
<sequence length="493" mass="52730">MKPLCLLLALGILAVRWSDARPGPSKLECWFVEEQGGGGGMLRGVTKRPAMLLLRQGPGEPPPRPDLDPSLYLKVYDPAGSLGDALQGSPAPSCELNHYVPSPAASDWAAGLTPEPHSPRSLDGAWLVVSLTSPQFRLSSLLQLSQSQPVPSPVTLATGKGESLHPLSAICVRFTIGPLNSGRALSSLGPPPFGLEWRRQHRGTGQLLLAVTPGLGSQALGSPEGAVAFATWDEEGVEGPWNGNGTLLLPAVQLSQEGTYLATVHLPHLQAQVALELKVQKPPKVTLSPSPIVWAYPGQAPPELLCLISHFYPPEELNVTWEFHSSIGERSKVAGGQAWCSSYRYHPDGMVSISAYLRPPSVKVEQHGSHYVCRVHHPSLQAKSISAQVSLEVAGVSGPSLEDGVGLFLSAFLLLGLIKGIGWIGKSLLFILNLETSPPPKKIPPESSRCGLVSLVVVWGGGVCFHSNPILLLWDWGRSPQIHDPSPQGWRRA</sequence>
<dbReference type="OMA" id="WHSPGTP"/>
<dbReference type="Proteomes" id="UP000002280">
    <property type="component" value="Chromosome 2"/>
</dbReference>
<dbReference type="ExpressionAtlas" id="F6UN46">
    <property type="expression patterns" value="baseline"/>
</dbReference>
<dbReference type="GO" id="GO:0000139">
    <property type="term" value="C:Golgi membrane"/>
    <property type="evidence" value="ECO:0007669"/>
    <property type="project" value="Ensembl"/>
</dbReference>
<dbReference type="GO" id="GO:0002502">
    <property type="term" value="P:peptide antigen assembly with MHC class I protein complex"/>
    <property type="evidence" value="ECO:0000318"/>
    <property type="project" value="GO_Central"/>
</dbReference>
<dbReference type="SMART" id="SM00407">
    <property type="entry name" value="IGc1"/>
    <property type="match status" value="1"/>
</dbReference>
<dbReference type="GO" id="GO:0019885">
    <property type="term" value="P:antigen processing and presentation of endogenous peptide antigen via MHC class I"/>
    <property type="evidence" value="ECO:0007669"/>
    <property type="project" value="Ensembl"/>
</dbReference>
<dbReference type="Ensembl" id="ENSMODT00000018032.4">
    <property type="protein sequence ID" value="ENSMODP00000017704.4"/>
    <property type="gene ID" value="ENSMODG00000014159.4"/>
</dbReference>
<dbReference type="Pfam" id="PF07654">
    <property type="entry name" value="C1-set"/>
    <property type="match status" value="1"/>
</dbReference>
<dbReference type="PROSITE" id="PS50835">
    <property type="entry name" value="IG_LIKE"/>
    <property type="match status" value="1"/>
</dbReference>
<dbReference type="GO" id="GO:0042824">
    <property type="term" value="C:MHC class I peptide loading complex"/>
    <property type="evidence" value="ECO:0000318"/>
    <property type="project" value="GO_Central"/>
</dbReference>
<accession>F6UN46</accession>
<dbReference type="GO" id="GO:0046978">
    <property type="term" value="F:TAP1 binding"/>
    <property type="evidence" value="ECO:0007669"/>
    <property type="project" value="Ensembl"/>
</dbReference>
<dbReference type="InterPro" id="IPR013783">
    <property type="entry name" value="Ig-like_fold"/>
</dbReference>
<dbReference type="GO" id="GO:0023024">
    <property type="term" value="F:MHC class I protein complex binding"/>
    <property type="evidence" value="ECO:0000318"/>
    <property type="project" value="GO_Central"/>
</dbReference>
<dbReference type="GO" id="GO:0010468">
    <property type="term" value="P:regulation of gene expression"/>
    <property type="evidence" value="ECO:0007669"/>
    <property type="project" value="Ensembl"/>
</dbReference>
<organism evidence="4 5">
    <name type="scientific">Monodelphis domestica</name>
    <name type="common">Gray short-tailed opossum</name>
    <dbReference type="NCBI Taxonomy" id="13616"/>
    <lineage>
        <taxon>Eukaryota</taxon>
        <taxon>Metazoa</taxon>
        <taxon>Chordata</taxon>
        <taxon>Craniata</taxon>
        <taxon>Vertebrata</taxon>
        <taxon>Euteleostomi</taxon>
        <taxon>Mammalia</taxon>
        <taxon>Metatheria</taxon>
        <taxon>Didelphimorphia</taxon>
        <taxon>Didelphidae</taxon>
        <taxon>Monodelphis</taxon>
    </lineage>
</organism>
<dbReference type="InParanoid" id="F6UN46"/>
<evidence type="ECO:0000256" key="1">
    <source>
        <dbReference type="ARBA" id="ARBA00023319"/>
    </source>
</evidence>
<dbReference type="SUPFAM" id="SSF48726">
    <property type="entry name" value="Immunoglobulin"/>
    <property type="match status" value="1"/>
</dbReference>
<reference evidence="4" key="2">
    <citation type="submission" date="2025-08" db="UniProtKB">
        <authorList>
            <consortium name="Ensembl"/>
        </authorList>
    </citation>
    <scope>IDENTIFICATION</scope>
</reference>
<evidence type="ECO:0000259" key="3">
    <source>
        <dbReference type="PROSITE" id="PS50835"/>
    </source>
</evidence>
<dbReference type="GO" id="GO:0046979">
    <property type="term" value="F:TAP2 binding"/>
    <property type="evidence" value="ECO:0007669"/>
    <property type="project" value="Ensembl"/>
</dbReference>
<evidence type="ECO:0000256" key="2">
    <source>
        <dbReference type="SAM" id="SignalP"/>
    </source>
</evidence>
<reference evidence="4" key="3">
    <citation type="submission" date="2025-09" db="UniProtKB">
        <authorList>
            <consortium name="Ensembl"/>
        </authorList>
    </citation>
    <scope>IDENTIFICATION</scope>
</reference>
<dbReference type="InterPro" id="IPR007110">
    <property type="entry name" value="Ig-like_dom"/>
</dbReference>
<dbReference type="Bgee" id="ENSMODG00000014159">
    <property type="expression patterns" value="Expressed in lung and 18 other cell types or tissues"/>
</dbReference>
<reference evidence="4 5" key="1">
    <citation type="journal article" date="2007" name="Nature">
        <title>Genome of the marsupial Monodelphis domestica reveals innovation in non-coding sequences.</title>
        <authorList>
            <person name="Mikkelsen T.S."/>
            <person name="Wakefield M.J."/>
            <person name="Aken B."/>
            <person name="Amemiya C.T."/>
            <person name="Chang J.L."/>
            <person name="Duke S."/>
            <person name="Garber M."/>
            <person name="Gentles A.J."/>
            <person name="Goodstadt L."/>
            <person name="Heger A."/>
            <person name="Jurka J."/>
            <person name="Kamal M."/>
            <person name="Mauceli E."/>
            <person name="Searle S.M."/>
            <person name="Sharpe T."/>
            <person name="Baker M.L."/>
            <person name="Batzer M.A."/>
            <person name="Benos P.V."/>
            <person name="Belov K."/>
            <person name="Clamp M."/>
            <person name="Cook A."/>
            <person name="Cuff J."/>
            <person name="Das R."/>
            <person name="Davidow L."/>
            <person name="Deakin J.E."/>
            <person name="Fazzari M.J."/>
            <person name="Glass J.L."/>
            <person name="Grabherr M."/>
            <person name="Greally J.M."/>
            <person name="Gu W."/>
            <person name="Hore T.A."/>
            <person name="Huttley G.A."/>
            <person name="Kleber M."/>
            <person name="Jirtle R.L."/>
            <person name="Koina E."/>
            <person name="Lee J.T."/>
            <person name="Mahony S."/>
            <person name="Marra M.A."/>
            <person name="Miller R.D."/>
            <person name="Nicholls R.D."/>
            <person name="Oda M."/>
            <person name="Papenfuss A.T."/>
            <person name="Parra Z.E."/>
            <person name="Pollock D.D."/>
            <person name="Ray D.A."/>
            <person name="Schein J.E."/>
            <person name="Speed T.P."/>
            <person name="Thompson K."/>
            <person name="VandeBerg J.L."/>
            <person name="Wade C.M."/>
            <person name="Walker J.A."/>
            <person name="Waters P.D."/>
            <person name="Webber C."/>
            <person name="Weidman J.R."/>
            <person name="Xie X."/>
            <person name="Zody M.C."/>
            <person name="Baldwin J."/>
            <person name="Abdouelleil A."/>
            <person name="Abdulkadir J."/>
            <person name="Abebe A."/>
            <person name="Abera B."/>
            <person name="Abreu J."/>
            <person name="Acer S.C."/>
            <person name="Aftuck L."/>
            <person name="Alexander A."/>
            <person name="An P."/>
            <person name="Anderson E."/>
            <person name="Anderson S."/>
            <person name="Arachi H."/>
            <person name="Azer M."/>
            <person name="Bachantsang P."/>
            <person name="Barry A."/>
            <person name="Bayul T."/>
            <person name="Berlin A."/>
            <person name="Bessette D."/>
            <person name="Bloom T."/>
            <person name="Bloom T."/>
            <person name="Boguslavskiy L."/>
            <person name="Bonnet C."/>
            <person name="Boukhgalter B."/>
            <person name="Bourzgui I."/>
            <person name="Brown A."/>
            <person name="Cahill P."/>
            <person name="Channer S."/>
            <person name="Cheshatsang Y."/>
            <person name="Chuda L."/>
            <person name="Citroen M."/>
            <person name="Collymore A."/>
            <person name="Cooke P."/>
            <person name="Costello M."/>
            <person name="D'Aco K."/>
            <person name="Daza R."/>
            <person name="De Haan G."/>
            <person name="DeGray S."/>
            <person name="DeMaso C."/>
            <person name="Dhargay N."/>
            <person name="Dooley K."/>
            <person name="Dooley E."/>
            <person name="Doricent M."/>
            <person name="Dorje P."/>
            <person name="Dorjee K."/>
            <person name="Dupes A."/>
            <person name="Elong R."/>
            <person name="Falk J."/>
            <person name="Farina A."/>
            <person name="Faro S."/>
            <person name="Ferguson D."/>
            <person name="Fisher S."/>
            <person name="Foley C.D."/>
            <person name="Franke A."/>
            <person name="Friedrich D."/>
            <person name="Gadbois L."/>
            <person name="Gearin G."/>
            <person name="Gearin C.R."/>
            <person name="Giannoukos G."/>
            <person name="Goode T."/>
            <person name="Graham J."/>
            <person name="Grandbois E."/>
            <person name="Grewal S."/>
            <person name="Gyaltsen K."/>
            <person name="Hafez N."/>
            <person name="Hagos B."/>
            <person name="Hall J."/>
            <person name="Henson C."/>
            <person name="Hollinger A."/>
            <person name="Honan T."/>
            <person name="Huard M.D."/>
            <person name="Hughes L."/>
            <person name="Hurhula B."/>
            <person name="Husby M.E."/>
            <person name="Kamat A."/>
            <person name="Kanga B."/>
            <person name="Kashin S."/>
            <person name="Khazanovich D."/>
            <person name="Kisner P."/>
            <person name="Lance K."/>
            <person name="Lara M."/>
            <person name="Lee W."/>
            <person name="Lennon N."/>
            <person name="Letendre F."/>
            <person name="LeVine R."/>
            <person name="Lipovsky A."/>
            <person name="Liu X."/>
            <person name="Liu J."/>
            <person name="Liu S."/>
            <person name="Lokyitsang T."/>
            <person name="Lokyitsang Y."/>
            <person name="Lubonja R."/>
            <person name="Lui A."/>
            <person name="MacDonald P."/>
            <person name="Magnisalis V."/>
            <person name="Maru K."/>
            <person name="Matthews C."/>
            <person name="McCusker W."/>
            <person name="McDonough S."/>
            <person name="Mehta T."/>
            <person name="Meldrim J."/>
            <person name="Meneus L."/>
            <person name="Mihai O."/>
            <person name="Mihalev A."/>
            <person name="Mihova T."/>
            <person name="Mittelman R."/>
            <person name="Mlenga V."/>
            <person name="Montmayeur A."/>
            <person name="Mulrain L."/>
            <person name="Navidi A."/>
            <person name="Naylor J."/>
            <person name="Negash T."/>
            <person name="Nguyen T."/>
            <person name="Nguyen N."/>
            <person name="Nicol R."/>
            <person name="Norbu C."/>
            <person name="Norbu N."/>
            <person name="Novod N."/>
            <person name="O'Neill B."/>
            <person name="Osman S."/>
            <person name="Markiewicz E."/>
            <person name="Oyono O.L."/>
            <person name="Patti C."/>
            <person name="Phunkhang P."/>
            <person name="Pierre F."/>
            <person name="Priest M."/>
            <person name="Raghuraman S."/>
            <person name="Rege F."/>
            <person name="Reyes R."/>
            <person name="Rise C."/>
            <person name="Rogov P."/>
            <person name="Ross K."/>
            <person name="Ryan E."/>
            <person name="Settipalli S."/>
            <person name="Shea T."/>
            <person name="Sherpa N."/>
            <person name="Shi L."/>
            <person name="Shih D."/>
            <person name="Sparrow T."/>
            <person name="Spaulding J."/>
            <person name="Stalker J."/>
            <person name="Stange-Thomann N."/>
            <person name="Stavropoulos S."/>
            <person name="Stone C."/>
            <person name="Strader C."/>
            <person name="Tesfaye S."/>
            <person name="Thomson T."/>
            <person name="Thoulutsang Y."/>
            <person name="Thoulutsang D."/>
            <person name="Topham K."/>
            <person name="Topping I."/>
            <person name="Tsamla T."/>
            <person name="Vassiliev H."/>
            <person name="Vo A."/>
            <person name="Wangchuk T."/>
            <person name="Wangdi T."/>
            <person name="Weiand M."/>
            <person name="Wilkinson J."/>
            <person name="Wilson A."/>
            <person name="Yadav S."/>
            <person name="Young G."/>
            <person name="Yu Q."/>
            <person name="Zembek L."/>
            <person name="Zhong D."/>
            <person name="Zimmer A."/>
            <person name="Zwirko Z."/>
            <person name="Jaffe D.B."/>
            <person name="Alvarez P."/>
            <person name="Brockman W."/>
            <person name="Butler J."/>
            <person name="Chin C."/>
            <person name="Gnerre S."/>
            <person name="MacCallum I."/>
            <person name="Graves J.A."/>
            <person name="Ponting C.P."/>
            <person name="Breen M."/>
            <person name="Samollow P.B."/>
            <person name="Lander E.S."/>
            <person name="Lindblad-Toh K."/>
        </authorList>
    </citation>
    <scope>NUCLEOTIDE SEQUENCE [LARGE SCALE GENOMIC DNA]</scope>
</reference>
<dbReference type="InterPro" id="IPR036179">
    <property type="entry name" value="Ig-like_dom_sf"/>
</dbReference>
<evidence type="ECO:0000313" key="5">
    <source>
        <dbReference type="Proteomes" id="UP000002280"/>
    </source>
</evidence>
<dbReference type="FunCoup" id="F6UN46">
    <property type="interactions" value="270"/>
</dbReference>
<proteinExistence type="predicted"/>
<keyword evidence="5" id="KW-1185">Reference proteome</keyword>
<dbReference type="AlphaFoldDB" id="F6UN46"/>
<dbReference type="GO" id="GO:0002398">
    <property type="term" value="P:MHC class Ib protein complex assembly"/>
    <property type="evidence" value="ECO:0007669"/>
    <property type="project" value="Ensembl"/>
</dbReference>
<dbReference type="GeneTree" id="ENSGT00940000159200"/>
<gene>
    <name evidence="4" type="primary">TAPBP</name>
</gene>
<dbReference type="GO" id="GO:0060090">
    <property type="term" value="F:molecular adaptor activity"/>
    <property type="evidence" value="ECO:0007669"/>
    <property type="project" value="Ensembl"/>
</dbReference>
<dbReference type="InterPro" id="IPR008056">
    <property type="entry name" value="Tapasin"/>
</dbReference>
<dbReference type="GO" id="GO:0062061">
    <property type="term" value="F:TAP complex binding"/>
    <property type="evidence" value="ECO:0000318"/>
    <property type="project" value="GO_Central"/>
</dbReference>
<dbReference type="InterPro" id="IPR003597">
    <property type="entry name" value="Ig_C1-set"/>
</dbReference>
<dbReference type="GO" id="GO:0044183">
    <property type="term" value="F:protein folding chaperone"/>
    <property type="evidence" value="ECO:0007669"/>
    <property type="project" value="Ensembl"/>
</dbReference>
<dbReference type="Gene3D" id="2.60.40.10">
    <property type="entry name" value="Immunoglobulins"/>
    <property type="match status" value="3"/>
</dbReference>
<feature type="signal peptide" evidence="2">
    <location>
        <begin position="1"/>
        <end position="20"/>
    </location>
</feature>
<feature type="chain" id="PRO_5023858796" evidence="2">
    <location>
        <begin position="21"/>
        <end position="493"/>
    </location>
</feature>
<protein>
    <submittedName>
        <fullName evidence="4">TAP binding protein</fullName>
    </submittedName>
</protein>
<keyword evidence="1" id="KW-0393">Immunoglobulin domain</keyword>
<feature type="domain" description="Ig-like" evidence="3">
    <location>
        <begin position="283"/>
        <end position="390"/>
    </location>
</feature>
<dbReference type="GO" id="GO:0061779">
    <property type="term" value="C:Tapasin-ERp57 complex"/>
    <property type="evidence" value="ECO:0007669"/>
    <property type="project" value="Ensembl"/>
</dbReference>
<dbReference type="STRING" id="13616.ENSMODP00000017704"/>
<keyword evidence="2" id="KW-0732">Signal</keyword>
<dbReference type="InterPro" id="IPR050380">
    <property type="entry name" value="Immune_Resp_Modulators"/>
</dbReference>
<evidence type="ECO:0000313" key="4">
    <source>
        <dbReference type="Ensembl" id="ENSMODP00000017704.4"/>
    </source>
</evidence>
<dbReference type="PRINTS" id="PR01669">
    <property type="entry name" value="TAPASIN"/>
</dbReference>